<feature type="transmembrane region" description="Helical" evidence="2">
    <location>
        <begin position="924"/>
        <end position="957"/>
    </location>
</feature>
<feature type="compositionally biased region" description="Polar residues" evidence="1">
    <location>
        <begin position="817"/>
        <end position="826"/>
    </location>
</feature>
<keyword evidence="2" id="KW-0472">Membrane</keyword>
<feature type="compositionally biased region" description="Low complexity" evidence="1">
    <location>
        <begin position="308"/>
        <end position="323"/>
    </location>
</feature>
<feature type="compositionally biased region" description="Acidic residues" evidence="1">
    <location>
        <begin position="416"/>
        <end position="426"/>
    </location>
</feature>
<evidence type="ECO:0000256" key="1">
    <source>
        <dbReference type="SAM" id="MobiDB-lite"/>
    </source>
</evidence>
<feature type="region of interest" description="Disordered" evidence="1">
    <location>
        <begin position="551"/>
        <end position="582"/>
    </location>
</feature>
<protein>
    <recommendedName>
        <fullName evidence="4">Transmembrane protein</fullName>
    </recommendedName>
</protein>
<feature type="compositionally biased region" description="Basic and acidic residues" evidence="1">
    <location>
        <begin position="142"/>
        <end position="160"/>
    </location>
</feature>
<evidence type="ECO:0000313" key="3">
    <source>
        <dbReference type="EMBL" id="CEM09900.1"/>
    </source>
</evidence>
<dbReference type="AlphaFoldDB" id="A0A0G4FB78"/>
<feature type="compositionally biased region" description="Basic and acidic residues" evidence="1">
    <location>
        <begin position="355"/>
        <end position="376"/>
    </location>
</feature>
<dbReference type="EMBL" id="CDMZ01000240">
    <property type="protein sequence ID" value="CEM09900.1"/>
    <property type="molecule type" value="Genomic_DNA"/>
</dbReference>
<gene>
    <name evidence="3" type="ORF">Cvel_16030</name>
</gene>
<proteinExistence type="predicted"/>
<feature type="region of interest" description="Disordered" evidence="1">
    <location>
        <begin position="817"/>
        <end position="857"/>
    </location>
</feature>
<reference evidence="3" key="1">
    <citation type="submission" date="2014-11" db="EMBL/GenBank/DDBJ databases">
        <authorList>
            <person name="Otto D Thomas"/>
            <person name="Naeem Raeece"/>
        </authorList>
    </citation>
    <scope>NUCLEOTIDE SEQUENCE</scope>
</reference>
<feature type="region of interest" description="Disordered" evidence="1">
    <location>
        <begin position="136"/>
        <end position="508"/>
    </location>
</feature>
<evidence type="ECO:0000256" key="2">
    <source>
        <dbReference type="SAM" id="Phobius"/>
    </source>
</evidence>
<feature type="transmembrane region" description="Helical" evidence="2">
    <location>
        <begin position="880"/>
        <end position="904"/>
    </location>
</feature>
<feature type="compositionally biased region" description="Acidic residues" evidence="1">
    <location>
        <begin position="190"/>
        <end position="202"/>
    </location>
</feature>
<evidence type="ECO:0008006" key="4">
    <source>
        <dbReference type="Google" id="ProtNLM"/>
    </source>
</evidence>
<dbReference type="VEuPathDB" id="CryptoDB:Cvel_16030"/>
<keyword evidence="2" id="KW-1133">Transmembrane helix</keyword>
<accession>A0A0G4FB78</accession>
<feature type="compositionally biased region" description="Basic and acidic residues" evidence="1">
    <location>
        <begin position="400"/>
        <end position="415"/>
    </location>
</feature>
<feature type="compositionally biased region" description="Low complexity" evidence="1">
    <location>
        <begin position="460"/>
        <end position="469"/>
    </location>
</feature>
<sequence>MFGAFIKEGRLSRQQVVRVFEFLSDDPDRLRVASKKKKGMCSSQQTEVQMEGMLVEVQTLKATEDADRKRVASSEDYKALCKRKGFTAPCVSEQCFEMVVQGSGKKNGKNKTVTVIAFSDASLIHDLFSRLLQLQSAPQRQSEPRHPQPESAEQLHRQGENPEELPGGTQSQAPQVHPEPEGANRGMQQQEEEEEKEEEEEGDLGRSVGGQGQREDRGAEGGNAESPEGPPQMAETMSHVVLQPESEAPPSVVAGGRSGEVPLPIRETTPVHERSAHFTEGAEPLDRSQSIGLCAVPPSASNEENGCAPAAPATEAASESPSPLIGGGKDEDENGAGGSESRSALRAQSIPVLGLKEEREEAKEGGDEKEKKREPSDEGLILLSKSHADFKGEPAAPEKTIAREEDEQKKKKEEEVQIDSEPEGVIEEWNQAADSEREEQTKALQIEGIGGEGQVDRGEGSLSESSDSSTDPEEQTKVATVSEKENPDKAITLPVKETSNVSQKGDGTLSEEFSLHKKTKQGQPEKGLGHFILALLLLFCILCVRRIGSGREPPSAQEAEYSRSTQPHPPPVPLTLDGGQGTCQHTNKAGPSFFSPSQSPLLHQFPSLPESLQWTLTSDQTVFSLHKRLRVETQKNEPDAADESFEASGEVQVPMSSLFEAASGTVKIVEGGEEQECWVSARAMPLPESRVVVQGCDSEYLGRFLPFGSSLWWRYSLGLVFNRLIPLWSFLGLRRRVPIEDARGRPSGSVHIRRGWFADTIEFEFTAVEASDYAETVVVEASRPKAFFLMQWVKSVLLGPFDRVLFSRQWSFNLSRSGQSSQQENAPSPRRQGVGHSRHSSDPTAGGDVDGEGHRAGSETGFEVQTIFLMASVLVAREEFLLSVSPWFFLLLYALLVVSAELVYRFTREVLRFPGEPVHLRKDGFVPLLLIGLPLLNWACFFSPVLSSYLIAPFLTLHIGVSLKKMYIETEEHHSLRYFLRWLVRFLLVIKKLLLACKDEKVNDEMLKDALVDLYNLTIGLLLGNRLNLDGKMVGAFCSEDDKTHRWCSRCGKTPVTGLSMCPPCQKAWDEGRLDGNVLFELVKDVDAGRVGLEDFERVGQKACGVFDGVFGPPERAIEGENQGGLGRLGL</sequence>
<name>A0A0G4FB78_9ALVE</name>
<organism evidence="3">
    <name type="scientific">Chromera velia CCMP2878</name>
    <dbReference type="NCBI Taxonomy" id="1169474"/>
    <lineage>
        <taxon>Eukaryota</taxon>
        <taxon>Sar</taxon>
        <taxon>Alveolata</taxon>
        <taxon>Colpodellida</taxon>
        <taxon>Chromeraceae</taxon>
        <taxon>Chromera</taxon>
    </lineage>
</organism>
<keyword evidence="2" id="KW-0812">Transmembrane</keyword>